<dbReference type="RefSeq" id="WP_210657077.1">
    <property type="nucleotide sequence ID" value="NZ_JAGKQQ010000001.1"/>
</dbReference>
<proteinExistence type="predicted"/>
<dbReference type="EMBL" id="JAGKQQ010000001">
    <property type="protein sequence ID" value="MBP3957736.1"/>
    <property type="molecule type" value="Genomic_DNA"/>
</dbReference>
<evidence type="ECO:0000313" key="2">
    <source>
        <dbReference type="Proteomes" id="UP000676565"/>
    </source>
</evidence>
<organism evidence="1 2">
    <name type="scientific">Gemmata palustris</name>
    <dbReference type="NCBI Taxonomy" id="2822762"/>
    <lineage>
        <taxon>Bacteria</taxon>
        <taxon>Pseudomonadati</taxon>
        <taxon>Planctomycetota</taxon>
        <taxon>Planctomycetia</taxon>
        <taxon>Gemmatales</taxon>
        <taxon>Gemmataceae</taxon>
        <taxon>Gemmata</taxon>
    </lineage>
</organism>
<protein>
    <submittedName>
        <fullName evidence="1">Uncharacterized protein</fullName>
    </submittedName>
</protein>
<dbReference type="Proteomes" id="UP000676565">
    <property type="component" value="Unassembled WGS sequence"/>
</dbReference>
<name>A0ABS5BVH3_9BACT</name>
<sequence length="196" mass="22922">MADRDDKFLKNQLLKRLCSFRSSSVVITEYKRGIAVSFNMESDKFDHDVISRLVEHVNSTSYKPKTITLDEANNRVELSDFERVVASEELKGALIRWWNLFPFLLPRSVREKVYEPAHEELKEDYLLAHALREGWFSKRWLSFCFTVRTMILVNQSLWAALGSKFRKTALVLLVGIAGTQSSEAIRTWLARWFRLM</sequence>
<accession>A0ABS5BVH3</accession>
<evidence type="ECO:0000313" key="1">
    <source>
        <dbReference type="EMBL" id="MBP3957736.1"/>
    </source>
</evidence>
<keyword evidence="2" id="KW-1185">Reference proteome</keyword>
<gene>
    <name evidence="1" type="ORF">J8F10_20995</name>
</gene>
<reference evidence="1 2" key="1">
    <citation type="submission" date="2021-04" db="EMBL/GenBank/DDBJ databases">
        <authorList>
            <person name="Ivanova A."/>
        </authorList>
    </citation>
    <scope>NUCLEOTIDE SEQUENCE [LARGE SCALE GENOMIC DNA]</scope>
    <source>
        <strain evidence="1 2">G18</strain>
    </source>
</reference>
<comment type="caution">
    <text evidence="1">The sequence shown here is derived from an EMBL/GenBank/DDBJ whole genome shotgun (WGS) entry which is preliminary data.</text>
</comment>